<dbReference type="InterPro" id="IPR021309">
    <property type="entry name" value="YgaP-like_TM"/>
</dbReference>
<keyword evidence="1" id="KW-0472">Membrane</keyword>
<name>A0A7C5HSA7_9CHLB</name>
<organism evidence="3">
    <name type="scientific">Chlorobaculum parvum</name>
    <dbReference type="NCBI Taxonomy" id="274539"/>
    <lineage>
        <taxon>Bacteria</taxon>
        <taxon>Pseudomonadati</taxon>
        <taxon>Chlorobiota</taxon>
        <taxon>Chlorobiia</taxon>
        <taxon>Chlorobiales</taxon>
        <taxon>Chlorobiaceae</taxon>
        <taxon>Chlorobaculum</taxon>
    </lineage>
</organism>
<accession>A0A7C5HSA7</accession>
<sequence>MNIDKLVYAVAGFFILASVLLSQYHDIRWLWFTGFVGLNLFQAAFTGFCPLAKILKALGVEPGQAFN</sequence>
<keyword evidence="1" id="KW-0812">Transmembrane</keyword>
<dbReference type="Pfam" id="PF11127">
    <property type="entry name" value="YgaP-like_TM"/>
    <property type="match status" value="1"/>
</dbReference>
<evidence type="ECO:0000259" key="2">
    <source>
        <dbReference type="Pfam" id="PF11127"/>
    </source>
</evidence>
<dbReference type="EMBL" id="DRSQ01000181">
    <property type="protein sequence ID" value="HHE32666.1"/>
    <property type="molecule type" value="Genomic_DNA"/>
</dbReference>
<evidence type="ECO:0000256" key="1">
    <source>
        <dbReference type="SAM" id="Phobius"/>
    </source>
</evidence>
<feature type="transmembrane region" description="Helical" evidence="1">
    <location>
        <begin position="7"/>
        <end position="24"/>
    </location>
</feature>
<keyword evidence="1" id="KW-1133">Transmembrane helix</keyword>
<dbReference type="Proteomes" id="UP000886058">
    <property type="component" value="Unassembled WGS sequence"/>
</dbReference>
<gene>
    <name evidence="3" type="ORF">ENL07_08640</name>
</gene>
<dbReference type="AlphaFoldDB" id="A0A7C5HSA7"/>
<comment type="caution">
    <text evidence="3">The sequence shown here is derived from an EMBL/GenBank/DDBJ whole genome shotgun (WGS) entry which is preliminary data.</text>
</comment>
<dbReference type="Gene3D" id="6.10.140.1340">
    <property type="match status" value="1"/>
</dbReference>
<feature type="domain" description="Inner membrane protein YgaP-like transmembrane" evidence="2">
    <location>
        <begin position="2"/>
        <end position="56"/>
    </location>
</feature>
<proteinExistence type="predicted"/>
<evidence type="ECO:0000313" key="3">
    <source>
        <dbReference type="EMBL" id="HHE32666.1"/>
    </source>
</evidence>
<protein>
    <submittedName>
        <fullName evidence="3">DUF2892 domain-containing protein</fullName>
    </submittedName>
</protein>
<reference evidence="3" key="1">
    <citation type="journal article" date="2020" name="mSystems">
        <title>Genome- and Community-Level Interaction Insights into Carbon Utilization and Element Cycling Functions of Hydrothermarchaeota in Hydrothermal Sediment.</title>
        <authorList>
            <person name="Zhou Z."/>
            <person name="Liu Y."/>
            <person name="Xu W."/>
            <person name="Pan J."/>
            <person name="Luo Z.H."/>
            <person name="Li M."/>
        </authorList>
    </citation>
    <scope>NUCLEOTIDE SEQUENCE [LARGE SCALE GENOMIC DNA]</scope>
    <source>
        <strain evidence="3">HyVt-633</strain>
    </source>
</reference>
<feature type="transmembrane region" description="Helical" evidence="1">
    <location>
        <begin position="30"/>
        <end position="52"/>
    </location>
</feature>